<feature type="transmembrane region" description="Helical" evidence="1">
    <location>
        <begin position="21"/>
        <end position="40"/>
    </location>
</feature>
<dbReference type="EMBL" id="JABWDY010021724">
    <property type="protein sequence ID" value="KAF5192197.1"/>
    <property type="molecule type" value="Genomic_DNA"/>
</dbReference>
<reference evidence="2 3" key="1">
    <citation type="submission" date="2020-06" db="EMBL/GenBank/DDBJ databases">
        <title>Transcriptomic and genomic resources for Thalictrum thalictroides and T. hernandezii: Facilitating candidate gene discovery in an emerging model plant lineage.</title>
        <authorList>
            <person name="Arias T."/>
            <person name="Riano-Pachon D.M."/>
            <person name="Di Stilio V.S."/>
        </authorList>
    </citation>
    <scope>NUCLEOTIDE SEQUENCE [LARGE SCALE GENOMIC DNA]</scope>
    <source>
        <strain evidence="3">cv. WT478/WT964</strain>
        <tissue evidence="2">Leaves</tissue>
    </source>
</reference>
<protein>
    <submittedName>
        <fullName evidence="2">Uncharacterized protein</fullName>
    </submittedName>
</protein>
<sequence length="106" mass="12303">MQKLSGEVTNEYMQSTNWWSCIFLHWLLLCHFVTILWLLYRTTTEAICLPTVKYSRQPDAKRVDFGNPARLSLRIIWAPPYGWLGTTAACTSGRCIAPFEDFQNEL</sequence>
<accession>A0A7J6W5H6</accession>
<gene>
    <name evidence="2" type="ORF">FRX31_018220</name>
</gene>
<keyword evidence="3" id="KW-1185">Reference proteome</keyword>
<evidence type="ECO:0000256" key="1">
    <source>
        <dbReference type="SAM" id="Phobius"/>
    </source>
</evidence>
<keyword evidence="1" id="KW-1133">Transmembrane helix</keyword>
<dbReference type="Proteomes" id="UP000554482">
    <property type="component" value="Unassembled WGS sequence"/>
</dbReference>
<organism evidence="2 3">
    <name type="scientific">Thalictrum thalictroides</name>
    <name type="common">Rue-anemone</name>
    <name type="synonym">Anemone thalictroides</name>
    <dbReference type="NCBI Taxonomy" id="46969"/>
    <lineage>
        <taxon>Eukaryota</taxon>
        <taxon>Viridiplantae</taxon>
        <taxon>Streptophyta</taxon>
        <taxon>Embryophyta</taxon>
        <taxon>Tracheophyta</taxon>
        <taxon>Spermatophyta</taxon>
        <taxon>Magnoliopsida</taxon>
        <taxon>Ranunculales</taxon>
        <taxon>Ranunculaceae</taxon>
        <taxon>Thalictroideae</taxon>
        <taxon>Thalictrum</taxon>
    </lineage>
</organism>
<comment type="caution">
    <text evidence="2">The sequence shown here is derived from an EMBL/GenBank/DDBJ whole genome shotgun (WGS) entry which is preliminary data.</text>
</comment>
<evidence type="ECO:0000313" key="2">
    <source>
        <dbReference type="EMBL" id="KAF5192197.1"/>
    </source>
</evidence>
<proteinExistence type="predicted"/>
<dbReference type="AlphaFoldDB" id="A0A7J6W5H6"/>
<evidence type="ECO:0000313" key="3">
    <source>
        <dbReference type="Proteomes" id="UP000554482"/>
    </source>
</evidence>
<keyword evidence="1" id="KW-0812">Transmembrane</keyword>
<keyword evidence="1" id="KW-0472">Membrane</keyword>
<name>A0A7J6W5H6_THATH</name>